<evidence type="ECO:0000256" key="5">
    <source>
        <dbReference type="HAMAP-Rule" id="MF_00294"/>
    </source>
</evidence>
<name>A0A2M7G526_9BACT</name>
<dbReference type="NCBIfam" id="TIGR01023">
    <property type="entry name" value="rpmG_bact"/>
    <property type="match status" value="1"/>
</dbReference>
<dbReference type="HAMAP" id="MF_00294">
    <property type="entry name" value="Ribosomal_bL33"/>
    <property type="match status" value="1"/>
</dbReference>
<keyword evidence="2 5" id="KW-0689">Ribosomal protein</keyword>
<dbReference type="InterPro" id="IPR011332">
    <property type="entry name" value="Ribosomal_zn-bd"/>
</dbReference>
<evidence type="ECO:0000256" key="3">
    <source>
        <dbReference type="ARBA" id="ARBA00023274"/>
    </source>
</evidence>
<evidence type="ECO:0000256" key="1">
    <source>
        <dbReference type="ARBA" id="ARBA00007596"/>
    </source>
</evidence>
<dbReference type="GO" id="GO:0003735">
    <property type="term" value="F:structural constituent of ribosome"/>
    <property type="evidence" value="ECO:0007669"/>
    <property type="project" value="InterPro"/>
</dbReference>
<keyword evidence="3 5" id="KW-0687">Ribonucleoprotein</keyword>
<dbReference type="GO" id="GO:0006412">
    <property type="term" value="P:translation"/>
    <property type="evidence" value="ECO:0007669"/>
    <property type="project" value="UniProtKB-UniRule"/>
</dbReference>
<proteinExistence type="inferred from homology"/>
<evidence type="ECO:0000256" key="2">
    <source>
        <dbReference type="ARBA" id="ARBA00022980"/>
    </source>
</evidence>
<dbReference type="PROSITE" id="PS00582">
    <property type="entry name" value="RIBOSOMAL_L33"/>
    <property type="match status" value="1"/>
</dbReference>
<dbReference type="InterPro" id="IPR018264">
    <property type="entry name" value="Ribosomal_bL33_CS"/>
</dbReference>
<comment type="caution">
    <text evidence="6">The sequence shown here is derived from an EMBL/GenBank/DDBJ whole genome shotgun (WGS) entry which is preliminary data.</text>
</comment>
<dbReference type="GO" id="GO:0022625">
    <property type="term" value="C:cytosolic large ribosomal subunit"/>
    <property type="evidence" value="ECO:0007669"/>
    <property type="project" value="TreeGrafter"/>
</dbReference>
<accession>A0A2M7G526</accession>
<dbReference type="PANTHER" id="PTHR15238:SF1">
    <property type="entry name" value="LARGE RIBOSOMAL SUBUNIT PROTEIN BL33M"/>
    <property type="match status" value="1"/>
</dbReference>
<evidence type="ECO:0000313" key="7">
    <source>
        <dbReference type="Proteomes" id="UP000231019"/>
    </source>
</evidence>
<dbReference type="NCBIfam" id="NF001860">
    <property type="entry name" value="PRK00595.1"/>
    <property type="match status" value="1"/>
</dbReference>
<gene>
    <name evidence="5 6" type="primary">rpmG</name>
    <name evidence="6" type="ORF">COW36_10405</name>
</gene>
<dbReference type="Gene3D" id="2.20.28.120">
    <property type="entry name" value="Ribosomal protein L33"/>
    <property type="match status" value="1"/>
</dbReference>
<dbReference type="InterPro" id="IPR038584">
    <property type="entry name" value="Ribosomal_bL33_sf"/>
</dbReference>
<dbReference type="EMBL" id="PFFQ01000031">
    <property type="protein sequence ID" value="PIW17043.1"/>
    <property type="molecule type" value="Genomic_DNA"/>
</dbReference>
<dbReference type="InterPro" id="IPR001705">
    <property type="entry name" value="Ribosomal_bL33"/>
</dbReference>
<evidence type="ECO:0000313" key="6">
    <source>
        <dbReference type="EMBL" id="PIW17043.1"/>
    </source>
</evidence>
<dbReference type="SUPFAM" id="SSF57829">
    <property type="entry name" value="Zn-binding ribosomal proteins"/>
    <property type="match status" value="1"/>
</dbReference>
<organism evidence="6 7">
    <name type="scientific">bacterium (Candidatus Blackallbacteria) CG17_big_fil_post_rev_8_21_14_2_50_48_46</name>
    <dbReference type="NCBI Taxonomy" id="2014261"/>
    <lineage>
        <taxon>Bacteria</taxon>
        <taxon>Candidatus Blackallbacteria</taxon>
    </lineage>
</organism>
<sequence length="53" mass="6398">MAKAAARLQIKLKSSESHFCYYTMKNKRNTPDRLELKKYDPVVRRHVNFKEEK</sequence>
<comment type="similarity">
    <text evidence="1 5">Belongs to the bacterial ribosomal protein bL33 family.</text>
</comment>
<dbReference type="AlphaFoldDB" id="A0A2M7G526"/>
<dbReference type="Proteomes" id="UP000231019">
    <property type="component" value="Unassembled WGS sequence"/>
</dbReference>
<protein>
    <recommendedName>
        <fullName evidence="4 5">Large ribosomal subunit protein bL33</fullName>
    </recommendedName>
</protein>
<dbReference type="PANTHER" id="PTHR15238">
    <property type="entry name" value="54S RIBOSOMAL PROTEIN L39, MITOCHONDRIAL"/>
    <property type="match status" value="1"/>
</dbReference>
<evidence type="ECO:0000256" key="4">
    <source>
        <dbReference type="ARBA" id="ARBA00035176"/>
    </source>
</evidence>
<reference evidence="6 7" key="1">
    <citation type="submission" date="2017-09" db="EMBL/GenBank/DDBJ databases">
        <title>Depth-based differentiation of microbial function through sediment-hosted aquifers and enrichment of novel symbionts in the deep terrestrial subsurface.</title>
        <authorList>
            <person name="Probst A.J."/>
            <person name="Ladd B."/>
            <person name="Jarett J.K."/>
            <person name="Geller-Mcgrath D.E."/>
            <person name="Sieber C.M."/>
            <person name="Emerson J.B."/>
            <person name="Anantharaman K."/>
            <person name="Thomas B.C."/>
            <person name="Malmstrom R."/>
            <person name="Stieglmeier M."/>
            <person name="Klingl A."/>
            <person name="Woyke T."/>
            <person name="Ryan C.M."/>
            <person name="Banfield J.F."/>
        </authorList>
    </citation>
    <scope>NUCLEOTIDE SEQUENCE [LARGE SCALE GENOMIC DNA]</scope>
    <source>
        <strain evidence="6">CG17_big_fil_post_rev_8_21_14_2_50_48_46</strain>
    </source>
</reference>
<dbReference type="Pfam" id="PF00471">
    <property type="entry name" value="Ribosomal_L33"/>
    <property type="match status" value="1"/>
</dbReference>